<dbReference type="RefSeq" id="WP_110749722.1">
    <property type="nucleotide sequence ID" value="NZ_QJTF01000004.1"/>
</dbReference>
<dbReference type="InterPro" id="IPR000515">
    <property type="entry name" value="MetI-like"/>
</dbReference>
<dbReference type="EMBL" id="QJTF01000004">
    <property type="protein sequence ID" value="PYE89343.1"/>
    <property type="molecule type" value="Genomic_DNA"/>
</dbReference>
<evidence type="ECO:0000256" key="3">
    <source>
        <dbReference type="ARBA" id="ARBA00022448"/>
    </source>
</evidence>
<dbReference type="CDD" id="cd06261">
    <property type="entry name" value="TM_PBP2"/>
    <property type="match status" value="1"/>
</dbReference>
<dbReference type="GO" id="GO:0005886">
    <property type="term" value="C:plasma membrane"/>
    <property type="evidence" value="ECO:0007669"/>
    <property type="project" value="UniProtKB-SubCell"/>
</dbReference>
<dbReference type="FunFam" id="1.10.3720.10:FF:000004">
    <property type="entry name" value="Sulfate transport system permease protein CysT"/>
    <property type="match status" value="1"/>
</dbReference>
<accession>A0A318T3N3</accession>
<dbReference type="NCBIfam" id="TIGR02139">
    <property type="entry name" value="permease_CysT"/>
    <property type="match status" value="1"/>
</dbReference>
<comment type="caution">
    <text evidence="11">The sequence shown here is derived from an EMBL/GenBank/DDBJ whole genome shotgun (WGS) entry which is preliminary data.</text>
</comment>
<reference evidence="11 12" key="1">
    <citation type="submission" date="2018-06" db="EMBL/GenBank/DDBJ databases">
        <title>Genomic Encyclopedia of Type Strains, Phase III (KMG-III): the genomes of soil and plant-associated and newly described type strains.</title>
        <authorList>
            <person name="Whitman W."/>
        </authorList>
    </citation>
    <scope>NUCLEOTIDE SEQUENCE [LARGE SCALE GENOMIC DNA]</scope>
    <source>
        <strain evidence="11 12">ORS 1419</strain>
    </source>
</reference>
<evidence type="ECO:0000256" key="1">
    <source>
        <dbReference type="ARBA" id="ARBA00004651"/>
    </source>
</evidence>
<evidence type="ECO:0000259" key="10">
    <source>
        <dbReference type="PROSITE" id="PS50928"/>
    </source>
</evidence>
<keyword evidence="12" id="KW-1185">Reference proteome</keyword>
<comment type="function">
    <text evidence="8">Part of the ABC transporter complex CysAWTP (TC 3.A.1.6.1) involved in sulfate/thiosulfate import. Probably responsible for the translocation of the substrate across the membrane.</text>
</comment>
<evidence type="ECO:0000256" key="8">
    <source>
        <dbReference type="ARBA" id="ARBA00025323"/>
    </source>
</evidence>
<sequence length="288" mass="31224">MTSIPVASRAGWQLKRPSIIPGFGLTLGFTLAYLTLIILIPLSGLVWRTTSLGWSGFWAIATDLRTLRALETSFGTSLIAALINVVFGVIVAWVLVRYRFPGRRLVDAIVDLPFALPTAVAGIALTALYAPNGWIGSLVAPLGLRIAFTKLGIVVALVFIGLPFVVRTVQPVMEEISREIEEAAATLGASRFQTIWRVLLPGLQPAILTGFALAFARAVGEYGSVIFIAGNTPYQTEIAPLLIVIRLEEYDYAGATAVATIMLIIAFVMLFIINLIQAWSRRRYGYGA</sequence>
<comment type="caution">
    <text evidence="9">Lacks conserved residue(s) required for the propagation of feature annotation.</text>
</comment>
<feature type="transmembrane region" description="Helical" evidence="9">
    <location>
        <begin position="108"/>
        <end position="130"/>
    </location>
</feature>
<comment type="subcellular location">
    <subcellularLocation>
        <location evidence="1">Cell membrane</location>
        <topology evidence="1">Multi-pass membrane protein</topology>
    </subcellularLocation>
</comment>
<evidence type="ECO:0000256" key="5">
    <source>
        <dbReference type="ARBA" id="ARBA00022989"/>
    </source>
</evidence>
<feature type="transmembrane region" description="Helical" evidence="9">
    <location>
        <begin position="198"/>
        <end position="216"/>
    </location>
</feature>
<comment type="subunit">
    <text evidence="2">The complex is composed of two ATP-binding proteins (CysA), two transmembrane proteins (CysT and CysW) and a solute-binding protein (CysP).</text>
</comment>
<comment type="similarity">
    <text evidence="9">Belongs to the binding-protein-dependent transport system permease family. CysTW subfamily.</text>
</comment>
<evidence type="ECO:0000313" key="12">
    <source>
        <dbReference type="Proteomes" id="UP000247454"/>
    </source>
</evidence>
<organism evidence="11 12">
    <name type="scientific">Phyllobacterium leguminum</name>
    <dbReference type="NCBI Taxonomy" id="314237"/>
    <lineage>
        <taxon>Bacteria</taxon>
        <taxon>Pseudomonadati</taxon>
        <taxon>Pseudomonadota</taxon>
        <taxon>Alphaproteobacteria</taxon>
        <taxon>Hyphomicrobiales</taxon>
        <taxon>Phyllobacteriaceae</taxon>
        <taxon>Phyllobacterium</taxon>
    </lineage>
</organism>
<proteinExistence type="inferred from homology"/>
<comment type="function">
    <text evidence="9">Part of the ABC transporter complex (TC 3.A.1.6.1) involved in sulfate/thiosulfate import.</text>
</comment>
<keyword evidence="3 9" id="KW-0813">Transport</keyword>
<dbReference type="PANTHER" id="PTHR30406">
    <property type="entry name" value="SULFATE TRANSPORT SYSTEM PERMEASE PROTEIN"/>
    <property type="match status" value="1"/>
</dbReference>
<dbReference type="AlphaFoldDB" id="A0A318T3N3"/>
<evidence type="ECO:0000256" key="6">
    <source>
        <dbReference type="ARBA" id="ARBA00023032"/>
    </source>
</evidence>
<dbReference type="Proteomes" id="UP000247454">
    <property type="component" value="Unassembled WGS sequence"/>
</dbReference>
<evidence type="ECO:0000256" key="9">
    <source>
        <dbReference type="RuleBase" id="RU366001"/>
    </source>
</evidence>
<dbReference type="SUPFAM" id="SSF161098">
    <property type="entry name" value="MetI-like"/>
    <property type="match status" value="1"/>
</dbReference>
<feature type="transmembrane region" description="Helical" evidence="9">
    <location>
        <begin position="142"/>
        <end position="166"/>
    </location>
</feature>
<feature type="domain" description="ABC transmembrane type-1" evidence="10">
    <location>
        <begin position="70"/>
        <end position="273"/>
    </location>
</feature>
<keyword evidence="7 9" id="KW-0472">Membrane</keyword>
<evidence type="ECO:0000256" key="4">
    <source>
        <dbReference type="ARBA" id="ARBA00022692"/>
    </source>
</evidence>
<gene>
    <name evidence="11" type="ORF">C7477_104183</name>
</gene>
<dbReference type="OrthoDB" id="9804629at2"/>
<keyword evidence="4 9" id="KW-0812">Transmembrane</keyword>
<dbReference type="PROSITE" id="PS50928">
    <property type="entry name" value="ABC_TM1"/>
    <property type="match status" value="1"/>
</dbReference>
<dbReference type="InterPro" id="IPR005667">
    <property type="entry name" value="Sulph_transpt2"/>
</dbReference>
<name>A0A318T3N3_9HYPH</name>
<feature type="transmembrane region" description="Helical" evidence="9">
    <location>
        <begin position="252"/>
        <end position="276"/>
    </location>
</feature>
<keyword evidence="6 9" id="KW-0764">Sulfate transport</keyword>
<dbReference type="InterPro" id="IPR035906">
    <property type="entry name" value="MetI-like_sf"/>
</dbReference>
<protein>
    <recommendedName>
        <fullName evidence="9">Sulfate transport system permease protein CysT</fullName>
    </recommendedName>
</protein>
<keyword evidence="5 9" id="KW-1133">Transmembrane helix</keyword>
<dbReference type="Pfam" id="PF00528">
    <property type="entry name" value="BPD_transp_1"/>
    <property type="match status" value="1"/>
</dbReference>
<dbReference type="InterPro" id="IPR011865">
    <property type="entry name" value="CysT_permease"/>
</dbReference>
<evidence type="ECO:0000313" key="11">
    <source>
        <dbReference type="EMBL" id="PYE89343.1"/>
    </source>
</evidence>
<evidence type="ECO:0000256" key="2">
    <source>
        <dbReference type="ARBA" id="ARBA00011779"/>
    </source>
</evidence>
<dbReference type="PANTHER" id="PTHR30406:SF8">
    <property type="entry name" value="SULFATE TRANSPORT SYSTEM PERMEASE PROTEIN CYST"/>
    <property type="match status" value="1"/>
</dbReference>
<feature type="transmembrane region" description="Helical" evidence="9">
    <location>
        <begin position="20"/>
        <end position="47"/>
    </location>
</feature>
<evidence type="ECO:0000256" key="7">
    <source>
        <dbReference type="ARBA" id="ARBA00023136"/>
    </source>
</evidence>
<feature type="transmembrane region" description="Helical" evidence="9">
    <location>
        <begin position="74"/>
        <end position="96"/>
    </location>
</feature>
<dbReference type="Gene3D" id="1.10.3720.10">
    <property type="entry name" value="MetI-like"/>
    <property type="match status" value="1"/>
</dbReference>
<dbReference type="GO" id="GO:0015419">
    <property type="term" value="F:ABC-type sulfate transporter activity"/>
    <property type="evidence" value="ECO:0007669"/>
    <property type="project" value="UniProtKB-UniRule"/>
</dbReference>
<dbReference type="NCBIfam" id="TIGR00969">
    <property type="entry name" value="3a0106s02"/>
    <property type="match status" value="1"/>
</dbReference>